<evidence type="ECO:0008006" key="4">
    <source>
        <dbReference type="Google" id="ProtNLM"/>
    </source>
</evidence>
<dbReference type="EMBL" id="JACJUD010000001">
    <property type="protein sequence ID" value="MBB2494293.1"/>
    <property type="molecule type" value="Genomic_DNA"/>
</dbReference>
<organism evidence="2 3">
    <name type="scientific">Aquipseudomonas ullengensis</name>
    <dbReference type="NCBI Taxonomy" id="2759166"/>
    <lineage>
        <taxon>Bacteria</taxon>
        <taxon>Pseudomonadati</taxon>
        <taxon>Pseudomonadota</taxon>
        <taxon>Gammaproteobacteria</taxon>
        <taxon>Pseudomonadales</taxon>
        <taxon>Pseudomonadaceae</taxon>
        <taxon>Aquipseudomonas</taxon>
    </lineage>
</organism>
<dbReference type="Proteomes" id="UP000542720">
    <property type="component" value="Unassembled WGS sequence"/>
</dbReference>
<protein>
    <recommendedName>
        <fullName evidence="4">Transmembrane protein</fullName>
    </recommendedName>
</protein>
<reference evidence="2 3" key="1">
    <citation type="submission" date="2020-08" db="EMBL/GenBank/DDBJ databases">
        <authorList>
            <person name="Kim C.M."/>
        </authorList>
    </citation>
    <scope>NUCLEOTIDE SEQUENCE [LARGE SCALE GENOMIC DNA]</scope>
    <source>
        <strain evidence="2 3">UL070</strain>
    </source>
</reference>
<comment type="caution">
    <text evidence="2">The sequence shown here is derived from an EMBL/GenBank/DDBJ whole genome shotgun (WGS) entry which is preliminary data.</text>
</comment>
<sequence>MVSEMSLLLIASLLRRGRQLDQLSTGLTLLGLAGGLLPMLIGRGNLLMALPCVLLILLGLVQKYWAIRAALDAELFAVLAADPTQREARIAELDSALVELHLQPATQTARPWDARIRGARRLLRMQGLWLAAQLLLALIMILVVPWFSFAG</sequence>
<dbReference type="AlphaFoldDB" id="A0A7W4LJK3"/>
<feature type="transmembrane region" description="Helical" evidence="1">
    <location>
        <begin position="43"/>
        <end position="61"/>
    </location>
</feature>
<evidence type="ECO:0000313" key="3">
    <source>
        <dbReference type="Proteomes" id="UP000542720"/>
    </source>
</evidence>
<proteinExistence type="predicted"/>
<keyword evidence="1" id="KW-0812">Transmembrane</keyword>
<keyword evidence="1" id="KW-0472">Membrane</keyword>
<keyword evidence="1" id="KW-1133">Transmembrane helix</keyword>
<gene>
    <name evidence="2" type="ORF">H3H51_04615</name>
</gene>
<dbReference type="RefSeq" id="WP_183087827.1">
    <property type="nucleotide sequence ID" value="NZ_JACJUD010000001.1"/>
</dbReference>
<accession>A0A7W4LJK3</accession>
<feature type="transmembrane region" description="Helical" evidence="1">
    <location>
        <begin position="127"/>
        <end position="149"/>
    </location>
</feature>
<evidence type="ECO:0000256" key="1">
    <source>
        <dbReference type="SAM" id="Phobius"/>
    </source>
</evidence>
<name>A0A7W4LJK3_9GAMM</name>
<evidence type="ECO:0000313" key="2">
    <source>
        <dbReference type="EMBL" id="MBB2494293.1"/>
    </source>
</evidence>
<keyword evidence="3" id="KW-1185">Reference proteome</keyword>